<comment type="caution">
    <text evidence="3">The sequence shown here is derived from an EMBL/GenBank/DDBJ whole genome shotgun (WGS) entry which is preliminary data.</text>
</comment>
<keyword evidence="4" id="KW-1185">Reference proteome</keyword>
<gene>
    <name evidence="3" type="ORF">FDP25_09730</name>
</gene>
<dbReference type="InterPro" id="IPR022472">
    <property type="entry name" value="VPLPA-CTERM"/>
</dbReference>
<keyword evidence="2" id="KW-0732">Signal</keyword>
<keyword evidence="1" id="KW-0812">Transmembrane</keyword>
<feature type="signal peptide" evidence="2">
    <location>
        <begin position="1"/>
        <end position="16"/>
    </location>
</feature>
<evidence type="ECO:0000313" key="4">
    <source>
        <dbReference type="Proteomes" id="UP000564704"/>
    </source>
</evidence>
<dbReference type="EMBL" id="SZWE01000001">
    <property type="protein sequence ID" value="MRU15707.1"/>
    <property type="molecule type" value="Genomic_DNA"/>
</dbReference>
<organism evidence="3 4">
    <name type="scientific">Roseovarius bejariae</name>
    <dbReference type="NCBI Taxonomy" id="2576383"/>
    <lineage>
        <taxon>Bacteria</taxon>
        <taxon>Pseudomonadati</taxon>
        <taxon>Pseudomonadota</taxon>
        <taxon>Alphaproteobacteria</taxon>
        <taxon>Rhodobacterales</taxon>
        <taxon>Roseobacteraceae</taxon>
        <taxon>Roseovarius</taxon>
    </lineage>
</organism>
<protein>
    <submittedName>
        <fullName evidence="3">VPLPA-CTERM sorting domain-containing protein</fullName>
    </submittedName>
</protein>
<feature type="transmembrane region" description="Helical" evidence="1">
    <location>
        <begin position="238"/>
        <end position="257"/>
    </location>
</feature>
<dbReference type="Proteomes" id="UP000564704">
    <property type="component" value="Unassembled WGS sequence"/>
</dbReference>
<accession>A0A844CLQ7</accession>
<evidence type="ECO:0000256" key="2">
    <source>
        <dbReference type="SAM" id="SignalP"/>
    </source>
</evidence>
<proteinExistence type="predicted"/>
<sequence>MLATATAVCTAVPASAATVVIDDFSTSGAVASNFGGNPATDSQSTAGADIIGGERDLWVSTDGGDSFGSQFEASASDGELNFTNGSGTTGQAIVIYDGNGAGATAQTFSFNSVPGPDAPDFPKAFSASVPVDTAGLGGLDFLQGNTITNRRFEFDVTSFDADGVLQFEAYVWDTTGDLARFSETLINPSSTDELDFSTTLKFDEFTGVIDWTDVGAVAFSVESETAEFDGSIGSISVVPLPASALLLLGGLGGFAAVGRRRRRKA</sequence>
<feature type="chain" id="PRO_5032896953" evidence="2">
    <location>
        <begin position="17"/>
        <end position="265"/>
    </location>
</feature>
<dbReference type="AlphaFoldDB" id="A0A844CLQ7"/>
<keyword evidence="1" id="KW-0472">Membrane</keyword>
<name>A0A844CLQ7_9RHOB</name>
<evidence type="ECO:0000256" key="1">
    <source>
        <dbReference type="SAM" id="Phobius"/>
    </source>
</evidence>
<keyword evidence="1" id="KW-1133">Transmembrane helix</keyword>
<dbReference type="OrthoDB" id="7871542at2"/>
<dbReference type="NCBIfam" id="TIGR03370">
    <property type="entry name" value="VPLPA-CTERM"/>
    <property type="match status" value="1"/>
</dbReference>
<reference evidence="3 4" key="1">
    <citation type="submission" date="2019-05" db="EMBL/GenBank/DDBJ databases">
        <title>Roseovarius bejariae sp. nov., a moderately halophylic bacterium isolated from a saline soil in Rambla Salada (Murcia).</title>
        <authorList>
            <person name="Castro D.J."/>
            <person name="Gomez-Altuve A."/>
            <person name="Reina J.C."/>
            <person name="Rodriguez M."/>
            <person name="Sampedro I."/>
            <person name="Llamas I."/>
            <person name="Martinez-Checa F."/>
        </authorList>
    </citation>
    <scope>NUCLEOTIDE SEQUENCE [LARGE SCALE GENOMIC DNA]</scope>
    <source>
        <strain evidence="3 4">A21</strain>
    </source>
</reference>
<evidence type="ECO:0000313" key="3">
    <source>
        <dbReference type="EMBL" id="MRU15707.1"/>
    </source>
</evidence>